<dbReference type="EMBL" id="CP043499">
    <property type="protein sequence ID" value="QFY63628.1"/>
    <property type="molecule type" value="Genomic_DNA"/>
</dbReference>
<dbReference type="Pfam" id="PF12697">
    <property type="entry name" value="Abhydrolase_6"/>
    <property type="match status" value="1"/>
</dbReference>
<evidence type="ECO:0000259" key="2">
    <source>
        <dbReference type="Pfam" id="PF12697"/>
    </source>
</evidence>
<dbReference type="Proteomes" id="UP000326881">
    <property type="component" value="Plasmid unnamed"/>
</dbReference>
<evidence type="ECO:0000313" key="4">
    <source>
        <dbReference type="Proteomes" id="UP000326881"/>
    </source>
</evidence>
<dbReference type="OrthoDB" id="9796770at2"/>
<dbReference type="PANTHER" id="PTHR43798:SF31">
    <property type="entry name" value="AB HYDROLASE SUPERFAMILY PROTEIN YCLE"/>
    <property type="match status" value="1"/>
</dbReference>
<dbReference type="GO" id="GO:0016787">
    <property type="term" value="F:hydrolase activity"/>
    <property type="evidence" value="ECO:0007669"/>
    <property type="project" value="UniProtKB-KW"/>
</dbReference>
<dbReference type="PRINTS" id="PR00412">
    <property type="entry name" value="EPOXHYDRLASE"/>
</dbReference>
<keyword evidence="1 3" id="KW-0378">Hydrolase</keyword>
<dbReference type="InterPro" id="IPR000639">
    <property type="entry name" value="Epox_hydrolase-like"/>
</dbReference>
<dbReference type="AlphaFoldDB" id="A0A5Q0CCQ1"/>
<organism evidence="3 4">
    <name type="scientific">Rhizobium grahamii</name>
    <dbReference type="NCBI Taxonomy" id="1120045"/>
    <lineage>
        <taxon>Bacteria</taxon>
        <taxon>Pseudomonadati</taxon>
        <taxon>Pseudomonadota</taxon>
        <taxon>Alphaproteobacteria</taxon>
        <taxon>Hyphomicrobiales</taxon>
        <taxon>Rhizobiaceae</taxon>
        <taxon>Rhizobium/Agrobacterium group</taxon>
        <taxon>Rhizobium</taxon>
    </lineage>
</organism>
<dbReference type="InterPro" id="IPR050266">
    <property type="entry name" value="AB_hydrolase_sf"/>
</dbReference>
<geneLocation type="plasmid" evidence="3 4">
    <name>unnamed</name>
</geneLocation>
<evidence type="ECO:0000256" key="1">
    <source>
        <dbReference type="ARBA" id="ARBA00022801"/>
    </source>
</evidence>
<dbReference type="KEGG" id="rgr:FZ934_25680"/>
<keyword evidence="4" id="KW-1185">Reference proteome</keyword>
<name>A0A5Q0CCQ1_9HYPH</name>
<dbReference type="InterPro" id="IPR029058">
    <property type="entry name" value="AB_hydrolase_fold"/>
</dbReference>
<dbReference type="SUPFAM" id="SSF53474">
    <property type="entry name" value="alpha/beta-Hydrolases"/>
    <property type="match status" value="1"/>
</dbReference>
<feature type="domain" description="AB hydrolase-1" evidence="2">
    <location>
        <begin position="32"/>
        <end position="278"/>
    </location>
</feature>
<dbReference type="GO" id="GO:0016020">
    <property type="term" value="C:membrane"/>
    <property type="evidence" value="ECO:0007669"/>
    <property type="project" value="TreeGrafter"/>
</dbReference>
<gene>
    <name evidence="3" type="ORF">FZ934_25680</name>
</gene>
<sequence length="291" mass="31186">MYAELNGTEIFFDIEGSGFSIEGNRLSPKPAIVVLHGGLGFDHAYLRPDLGKLKDVAQIIFVDLRGQGRSGRPDLGTCTLEQMADDVVSLCAHLGISSPIVFGHSAGGFVALHLALKYPSFAGGLILCASSPTAASLDDDGGTVAPPLASRASPDALAAAGRIFSGEITSETIGLFFTEVAPYYAAPANMDRVPQLLDLCSADIGMMRHFMHDIAPSYDVRSRLQEIVVPALVLFGRYDWVCPPRASRFLAKNIPRSTLVEFSASGHFLFMEESEEFCSVVREFVGTIGVP</sequence>
<proteinExistence type="predicted"/>
<keyword evidence="3" id="KW-0614">Plasmid</keyword>
<dbReference type="Gene3D" id="3.40.50.1820">
    <property type="entry name" value="alpha/beta hydrolase"/>
    <property type="match status" value="1"/>
</dbReference>
<protein>
    <submittedName>
        <fullName evidence="3">Alpha/beta hydrolase</fullName>
    </submittedName>
</protein>
<reference evidence="3 4" key="1">
    <citation type="submission" date="2019-08" db="EMBL/GenBank/DDBJ databases">
        <title>Prosopis cineraria nodule microbiome.</title>
        <authorList>
            <person name="Ali R."/>
            <person name="Chaluvadi S.R."/>
            <person name="Wang X."/>
        </authorList>
    </citation>
    <scope>NUCLEOTIDE SEQUENCE [LARGE SCALE GENOMIC DNA]</scope>
    <source>
        <strain evidence="3 4">BG7</strain>
        <plasmid evidence="3 4">unnamed</plasmid>
    </source>
</reference>
<dbReference type="PANTHER" id="PTHR43798">
    <property type="entry name" value="MONOACYLGLYCEROL LIPASE"/>
    <property type="match status" value="1"/>
</dbReference>
<dbReference type="RefSeq" id="WP_153273584.1">
    <property type="nucleotide sequence ID" value="NZ_CP043499.1"/>
</dbReference>
<dbReference type="InterPro" id="IPR000073">
    <property type="entry name" value="AB_hydrolase_1"/>
</dbReference>
<accession>A0A5Q0CCQ1</accession>
<evidence type="ECO:0000313" key="3">
    <source>
        <dbReference type="EMBL" id="QFY63628.1"/>
    </source>
</evidence>